<organism evidence="3 4">
    <name type="scientific">Lachnellula willkommii</name>
    <dbReference type="NCBI Taxonomy" id="215461"/>
    <lineage>
        <taxon>Eukaryota</taxon>
        <taxon>Fungi</taxon>
        <taxon>Dikarya</taxon>
        <taxon>Ascomycota</taxon>
        <taxon>Pezizomycotina</taxon>
        <taxon>Leotiomycetes</taxon>
        <taxon>Helotiales</taxon>
        <taxon>Lachnaceae</taxon>
        <taxon>Lachnellula</taxon>
    </lineage>
</organism>
<dbReference type="InterPro" id="IPR029060">
    <property type="entry name" value="PIN-like_dom_sf"/>
</dbReference>
<keyword evidence="3" id="KW-0378">Hydrolase</keyword>
<dbReference type="GO" id="GO:0006281">
    <property type="term" value="P:DNA repair"/>
    <property type="evidence" value="ECO:0007669"/>
    <property type="project" value="UniProtKB-ARBA"/>
</dbReference>
<evidence type="ECO:0000259" key="2">
    <source>
        <dbReference type="SMART" id="SM00484"/>
    </source>
</evidence>
<dbReference type="PANTHER" id="PTHR11081:SF62">
    <property type="entry name" value="XPG-I DOMAIN-CONTAINING PROTEIN"/>
    <property type="match status" value="1"/>
</dbReference>
<feature type="domain" description="XPG-I" evidence="2">
    <location>
        <begin position="137"/>
        <end position="214"/>
    </location>
</feature>
<dbReference type="InterPro" id="IPR036279">
    <property type="entry name" value="5-3_exonuclease_C_sf"/>
</dbReference>
<dbReference type="SMART" id="SM00484">
    <property type="entry name" value="XPGI"/>
    <property type="match status" value="1"/>
</dbReference>
<dbReference type="Gene3D" id="1.10.150.20">
    <property type="entry name" value="5' to 3' exonuclease, C-terminal subdomain"/>
    <property type="match status" value="1"/>
</dbReference>
<feature type="region of interest" description="Disordered" evidence="1">
    <location>
        <begin position="558"/>
        <end position="579"/>
    </location>
</feature>
<sequence>MGIPGLWDKLGQGEVIEIAAYATRHFEQHKRPLRIAVDEAIWRYNYYLSPSVVAQIRRSKFIRSFSLDSDLLLILEKECPPANPNEKNILWRVLQLLRLNVQLVFVTDGPHRPKKRNLAIQYGNNDNETAHLREMLGILGVPWHRAPAEAEAECAMLQKLGIVDAVWTEDSDALMFGATTVIRFCYKPAGGKPKKNNLEVRVYQSEEITKTNPCLDREGMVLFAVLSGGDYNTVGLPNVGPEGAIEAAKQGFGHALCRASENGTLQAWKEELQMHLVNTGSKVRVPAAFPDPDNVKCYNKPLVSSMQTLKNLEPQWWNMPFGEDGLWYLLLNRFNLGLSDFIQLVVPIFLVRSLAQTSPGQEASNGCYQILHVSHNDKIQSEVSFILSAVMTWDLFEMVAKFAKDHKHPPERVVVTEILDCILRHGVPDVMKSAESQSIPGKKKGRPLKTSSDDTTAIPREPVKSGNKRGRKPKTTVEELTASENGQAKRKKLSTTDRRSIIGQDAPAPARKAKPAIKKSQIIDLTSDGEEEKVLTPLSPISQARQARLRHFEPEVLKVNGGTSENNAKNHATVTGADNEQDLIGEFRVQGLEF</sequence>
<reference evidence="3 4" key="1">
    <citation type="submission" date="2018-05" db="EMBL/GenBank/DDBJ databases">
        <title>Genome sequencing and assembly of the regulated plant pathogen Lachnellula willkommii and related sister species for the development of diagnostic species identification markers.</title>
        <authorList>
            <person name="Giroux E."/>
            <person name="Bilodeau G."/>
        </authorList>
    </citation>
    <scope>NUCLEOTIDE SEQUENCE [LARGE SCALE GENOMIC DNA]</scope>
    <source>
        <strain evidence="3 4">CBS 172.35</strain>
    </source>
</reference>
<comment type="caution">
    <text evidence="3">The sequence shown here is derived from an EMBL/GenBank/DDBJ whole genome shotgun (WGS) entry which is preliminary data.</text>
</comment>
<dbReference type="InterPro" id="IPR006086">
    <property type="entry name" value="XPG-I_dom"/>
</dbReference>
<dbReference type="EMBL" id="QGML01001098">
    <property type="protein sequence ID" value="TVY89801.1"/>
    <property type="molecule type" value="Genomic_DNA"/>
</dbReference>
<keyword evidence="3" id="KW-0255">Endonuclease</keyword>
<gene>
    <name evidence="3" type="primary">Gen1_1</name>
    <name evidence="3" type="ORF">LAWI1_G005007</name>
</gene>
<dbReference type="CDD" id="cd09870">
    <property type="entry name" value="PIN_YEN1"/>
    <property type="match status" value="1"/>
</dbReference>
<proteinExistence type="predicted"/>
<dbReference type="PANTHER" id="PTHR11081">
    <property type="entry name" value="FLAP ENDONUCLEASE FAMILY MEMBER"/>
    <property type="match status" value="1"/>
</dbReference>
<dbReference type="PRINTS" id="PR00853">
    <property type="entry name" value="XPGRADSUPER"/>
</dbReference>
<evidence type="ECO:0000256" key="1">
    <source>
        <dbReference type="SAM" id="MobiDB-lite"/>
    </source>
</evidence>
<evidence type="ECO:0000313" key="4">
    <source>
        <dbReference type="Proteomes" id="UP000315522"/>
    </source>
</evidence>
<dbReference type="GO" id="GO:0017108">
    <property type="term" value="F:5'-flap endonuclease activity"/>
    <property type="evidence" value="ECO:0007669"/>
    <property type="project" value="TreeGrafter"/>
</dbReference>
<feature type="compositionally biased region" description="Polar residues" evidence="1">
    <location>
        <begin position="561"/>
        <end position="578"/>
    </location>
</feature>
<accession>A0A559MA11</accession>
<dbReference type="InterPro" id="IPR006084">
    <property type="entry name" value="XPG/Rad2"/>
</dbReference>
<dbReference type="Proteomes" id="UP000315522">
    <property type="component" value="Unassembled WGS sequence"/>
</dbReference>
<keyword evidence="4" id="KW-1185">Reference proteome</keyword>
<dbReference type="Pfam" id="PF00867">
    <property type="entry name" value="XPG_I"/>
    <property type="match status" value="1"/>
</dbReference>
<keyword evidence="3" id="KW-0540">Nuclease</keyword>
<feature type="region of interest" description="Disordered" evidence="1">
    <location>
        <begin position="432"/>
        <end position="517"/>
    </location>
</feature>
<protein>
    <submittedName>
        <fullName evidence="3">Flap endonuclease GEN-like protein</fullName>
    </submittedName>
</protein>
<name>A0A559MA11_9HELO</name>
<dbReference type="AlphaFoldDB" id="A0A559MA11"/>
<evidence type="ECO:0000313" key="3">
    <source>
        <dbReference type="EMBL" id="TVY89801.1"/>
    </source>
</evidence>
<dbReference type="SUPFAM" id="SSF88723">
    <property type="entry name" value="PIN domain-like"/>
    <property type="match status" value="1"/>
</dbReference>
<dbReference type="SUPFAM" id="SSF47807">
    <property type="entry name" value="5' to 3' exonuclease, C-terminal subdomain"/>
    <property type="match status" value="1"/>
</dbReference>
<dbReference type="Gene3D" id="3.40.50.1010">
    <property type="entry name" value="5'-nuclease"/>
    <property type="match status" value="2"/>
</dbReference>